<organism evidence="8 9">
    <name type="scientific">Modicella reniformis</name>
    <dbReference type="NCBI Taxonomy" id="1440133"/>
    <lineage>
        <taxon>Eukaryota</taxon>
        <taxon>Fungi</taxon>
        <taxon>Fungi incertae sedis</taxon>
        <taxon>Mucoromycota</taxon>
        <taxon>Mortierellomycotina</taxon>
        <taxon>Mortierellomycetes</taxon>
        <taxon>Mortierellales</taxon>
        <taxon>Mortierellaceae</taxon>
        <taxon>Modicella</taxon>
    </lineage>
</organism>
<feature type="transmembrane region" description="Helical" evidence="6">
    <location>
        <begin position="152"/>
        <end position="174"/>
    </location>
</feature>
<feature type="region of interest" description="Disordered" evidence="5">
    <location>
        <begin position="319"/>
        <end position="426"/>
    </location>
</feature>
<feature type="compositionally biased region" description="Basic and acidic residues" evidence="5">
    <location>
        <begin position="326"/>
        <end position="343"/>
    </location>
</feature>
<gene>
    <name evidence="8" type="ORF">BGZ65_007356</name>
</gene>
<evidence type="ECO:0000256" key="7">
    <source>
        <dbReference type="SAM" id="SignalP"/>
    </source>
</evidence>
<dbReference type="Proteomes" id="UP000749646">
    <property type="component" value="Unassembled WGS sequence"/>
</dbReference>
<feature type="region of interest" description="Disordered" evidence="5">
    <location>
        <begin position="272"/>
        <end position="291"/>
    </location>
</feature>
<proteinExistence type="predicted"/>
<feature type="signal peptide" evidence="7">
    <location>
        <begin position="1"/>
        <end position="33"/>
    </location>
</feature>
<dbReference type="AlphaFoldDB" id="A0A9P6LTN9"/>
<dbReference type="OrthoDB" id="2412153at2759"/>
<evidence type="ECO:0000256" key="1">
    <source>
        <dbReference type="ARBA" id="ARBA00004167"/>
    </source>
</evidence>
<evidence type="ECO:0000256" key="4">
    <source>
        <dbReference type="ARBA" id="ARBA00023136"/>
    </source>
</evidence>
<name>A0A9P6LTN9_9FUNG</name>
<dbReference type="GO" id="GO:0016020">
    <property type="term" value="C:membrane"/>
    <property type="evidence" value="ECO:0007669"/>
    <property type="project" value="UniProtKB-SubCell"/>
</dbReference>
<dbReference type="EMBL" id="JAAAHW010009465">
    <property type="protein sequence ID" value="KAF9940335.1"/>
    <property type="molecule type" value="Genomic_DNA"/>
</dbReference>
<keyword evidence="4 6" id="KW-0472">Membrane</keyword>
<dbReference type="PANTHER" id="PTHR15549:SF30">
    <property type="entry name" value="MID2 DOMAIN-CONTAINING PROTEIN"/>
    <property type="match status" value="1"/>
</dbReference>
<protein>
    <submittedName>
        <fullName evidence="8">Uncharacterized protein</fullName>
    </submittedName>
</protein>
<comment type="caution">
    <text evidence="8">The sequence shown here is derived from an EMBL/GenBank/DDBJ whole genome shotgun (WGS) entry which is preliminary data.</text>
</comment>
<keyword evidence="3 6" id="KW-1133">Transmembrane helix</keyword>
<feature type="chain" id="PRO_5040414295" evidence="7">
    <location>
        <begin position="34"/>
        <end position="426"/>
    </location>
</feature>
<sequence length="426" mass="46936">MLLPVRRSRRCSASRLVPVAVLLALLFLTPTYAQQDPIIETCAVNWCNTVVTILEPCGGGATNSSLQQSLTFTVTPLLGSCQCNSQFYNAFSQCLSCIANQAKSSPDIDNQQNWVANCKTYGFDYTNAPVNYTPPITGGDTSSGSGGLSKGGIAGVVIAVLVGIAALAGGIFLFRKKKRTKGSIFQRPYTATGSAEYTPAATQPSFNAYSNYHDAAYPETHHPYTDSDQPYYDNQDFGSKQNDDTMMMNNLRHSNYIPPPVPMSSAAVVAVGSLGSPRPSDQLPQSLRSKHNDWESRQYDYSSDLISTDHLLQNDKAVYNEGDELEPPRARDRFVNDRDDHSGRRSVTPPRSNMQSYRDEFTRPNFDPEPRRNSSDRGSVTGLNLIRGAGGYDSNDEEDRDNTQESAEDTRRRRAAELFSAEGTRR</sequence>
<keyword evidence="7" id="KW-0732">Signal</keyword>
<evidence type="ECO:0000256" key="6">
    <source>
        <dbReference type="SAM" id="Phobius"/>
    </source>
</evidence>
<comment type="subcellular location">
    <subcellularLocation>
        <location evidence="1">Membrane</location>
        <topology evidence="1">Single-pass membrane protein</topology>
    </subcellularLocation>
</comment>
<evidence type="ECO:0000313" key="9">
    <source>
        <dbReference type="Proteomes" id="UP000749646"/>
    </source>
</evidence>
<keyword evidence="2 6" id="KW-0812">Transmembrane</keyword>
<accession>A0A9P6LTN9</accession>
<feature type="region of interest" description="Disordered" evidence="5">
    <location>
        <begin position="224"/>
        <end position="243"/>
    </location>
</feature>
<evidence type="ECO:0000256" key="5">
    <source>
        <dbReference type="SAM" id="MobiDB-lite"/>
    </source>
</evidence>
<dbReference type="GO" id="GO:0071944">
    <property type="term" value="C:cell periphery"/>
    <property type="evidence" value="ECO:0007669"/>
    <property type="project" value="UniProtKB-ARBA"/>
</dbReference>
<evidence type="ECO:0000256" key="2">
    <source>
        <dbReference type="ARBA" id="ARBA00022692"/>
    </source>
</evidence>
<dbReference type="InterPro" id="IPR051694">
    <property type="entry name" value="Immunoregulatory_rcpt-like"/>
</dbReference>
<evidence type="ECO:0000313" key="8">
    <source>
        <dbReference type="EMBL" id="KAF9940335.1"/>
    </source>
</evidence>
<reference evidence="8" key="1">
    <citation type="journal article" date="2020" name="Fungal Divers.">
        <title>Resolving the Mortierellaceae phylogeny through synthesis of multi-gene phylogenetics and phylogenomics.</title>
        <authorList>
            <person name="Vandepol N."/>
            <person name="Liber J."/>
            <person name="Desiro A."/>
            <person name="Na H."/>
            <person name="Kennedy M."/>
            <person name="Barry K."/>
            <person name="Grigoriev I.V."/>
            <person name="Miller A.N."/>
            <person name="O'Donnell K."/>
            <person name="Stajich J.E."/>
            <person name="Bonito G."/>
        </authorList>
    </citation>
    <scope>NUCLEOTIDE SEQUENCE</scope>
    <source>
        <strain evidence="8">MES-2147</strain>
    </source>
</reference>
<dbReference type="PANTHER" id="PTHR15549">
    <property type="entry name" value="PAIRED IMMUNOGLOBULIN-LIKE TYPE 2 RECEPTOR"/>
    <property type="match status" value="1"/>
</dbReference>
<keyword evidence="9" id="KW-1185">Reference proteome</keyword>
<evidence type="ECO:0000256" key="3">
    <source>
        <dbReference type="ARBA" id="ARBA00022989"/>
    </source>
</evidence>
<feature type="compositionally biased region" description="Basic and acidic residues" evidence="5">
    <location>
        <begin position="357"/>
        <end position="375"/>
    </location>
</feature>